<evidence type="ECO:0000313" key="3">
    <source>
        <dbReference type="Proteomes" id="UP001604277"/>
    </source>
</evidence>
<proteinExistence type="predicted"/>
<feature type="region of interest" description="Disordered" evidence="1">
    <location>
        <begin position="1"/>
        <end position="38"/>
    </location>
</feature>
<keyword evidence="3" id="KW-1185">Reference proteome</keyword>
<comment type="caution">
    <text evidence="2">The sequence shown here is derived from an EMBL/GenBank/DDBJ whole genome shotgun (WGS) entry which is preliminary data.</text>
</comment>
<feature type="compositionally biased region" description="Polar residues" evidence="1">
    <location>
        <begin position="22"/>
        <end position="31"/>
    </location>
</feature>
<dbReference type="AlphaFoldDB" id="A0ABD1SPB7"/>
<dbReference type="Proteomes" id="UP001604277">
    <property type="component" value="Unassembled WGS sequence"/>
</dbReference>
<gene>
    <name evidence="2" type="ORF">Fot_36405</name>
</gene>
<feature type="region of interest" description="Disordered" evidence="1">
    <location>
        <begin position="84"/>
        <end position="108"/>
    </location>
</feature>
<organism evidence="2 3">
    <name type="scientific">Forsythia ovata</name>
    <dbReference type="NCBI Taxonomy" id="205694"/>
    <lineage>
        <taxon>Eukaryota</taxon>
        <taxon>Viridiplantae</taxon>
        <taxon>Streptophyta</taxon>
        <taxon>Embryophyta</taxon>
        <taxon>Tracheophyta</taxon>
        <taxon>Spermatophyta</taxon>
        <taxon>Magnoliopsida</taxon>
        <taxon>eudicotyledons</taxon>
        <taxon>Gunneridae</taxon>
        <taxon>Pentapetalae</taxon>
        <taxon>asterids</taxon>
        <taxon>lamiids</taxon>
        <taxon>Lamiales</taxon>
        <taxon>Oleaceae</taxon>
        <taxon>Forsythieae</taxon>
        <taxon>Forsythia</taxon>
    </lineage>
</organism>
<name>A0ABD1SPB7_9LAMI</name>
<sequence>MGQAAAGQVQAYLLGRGPPSKHPSSVSTTAENLLPPTPTTRWMMVNSAEASHPEKLKFARADFDLSLMLLQLELQLKHVQLASDNPGIKSSPSNVKSNKGRCCLKVGN</sequence>
<feature type="compositionally biased region" description="Polar residues" evidence="1">
    <location>
        <begin position="88"/>
        <end position="97"/>
    </location>
</feature>
<protein>
    <submittedName>
        <fullName evidence="2">Uncharacterized protein</fullName>
    </submittedName>
</protein>
<dbReference type="EMBL" id="JBFOLJ010000010">
    <property type="protein sequence ID" value="KAL2502557.1"/>
    <property type="molecule type" value="Genomic_DNA"/>
</dbReference>
<evidence type="ECO:0000313" key="2">
    <source>
        <dbReference type="EMBL" id="KAL2502557.1"/>
    </source>
</evidence>
<reference evidence="3" key="1">
    <citation type="submission" date="2024-07" db="EMBL/GenBank/DDBJ databases">
        <title>Two chromosome-level genome assemblies of Korean endemic species Abeliophyllum distichum and Forsythia ovata (Oleaceae).</title>
        <authorList>
            <person name="Jang H."/>
        </authorList>
    </citation>
    <scope>NUCLEOTIDE SEQUENCE [LARGE SCALE GENOMIC DNA]</scope>
</reference>
<accession>A0ABD1SPB7</accession>
<evidence type="ECO:0000256" key="1">
    <source>
        <dbReference type="SAM" id="MobiDB-lite"/>
    </source>
</evidence>